<evidence type="ECO:0000256" key="2">
    <source>
        <dbReference type="ARBA" id="ARBA00024023"/>
    </source>
</evidence>
<accession>A0A8H7UAM7</accession>
<dbReference type="Gene3D" id="1.10.150.20">
    <property type="entry name" value="5' to 3' exonuclease, C-terminal subdomain"/>
    <property type="match status" value="1"/>
</dbReference>
<dbReference type="EMBL" id="JAEPRA010000016">
    <property type="protein sequence ID" value="KAG2174547.1"/>
    <property type="molecule type" value="Genomic_DNA"/>
</dbReference>
<comment type="caution">
    <text evidence="6">The sequence shown here is derived from an EMBL/GenBank/DDBJ whole genome shotgun (WGS) entry which is preliminary data.</text>
</comment>
<dbReference type="PANTHER" id="PTHR11081">
    <property type="entry name" value="FLAP ENDONUCLEASE FAMILY MEMBER"/>
    <property type="match status" value="1"/>
</dbReference>
<reference evidence="6" key="1">
    <citation type="submission" date="2020-12" db="EMBL/GenBank/DDBJ databases">
        <title>Metabolic potential, ecology and presence of endohyphal bacteria is reflected in genomic diversity of Mucoromycotina.</title>
        <authorList>
            <person name="Muszewska A."/>
            <person name="Okrasinska A."/>
            <person name="Steczkiewicz K."/>
            <person name="Drgas O."/>
            <person name="Orlowska M."/>
            <person name="Perlinska-Lenart U."/>
            <person name="Aleksandrzak-Piekarczyk T."/>
            <person name="Szatraj K."/>
            <person name="Zielenkiewicz U."/>
            <person name="Pilsyk S."/>
            <person name="Malc E."/>
            <person name="Mieczkowski P."/>
            <person name="Kruszewska J.S."/>
            <person name="Biernat P."/>
            <person name="Pawlowska J."/>
        </authorList>
    </citation>
    <scope>NUCLEOTIDE SEQUENCE</scope>
    <source>
        <strain evidence="6">WA0000051536</strain>
    </source>
</reference>
<dbReference type="SUPFAM" id="SSF88723">
    <property type="entry name" value="PIN domain-like"/>
    <property type="match status" value="1"/>
</dbReference>
<comment type="similarity">
    <text evidence="2">Belongs to the XPG/RAD2 endonuclease family.</text>
</comment>
<feature type="domain" description="Post-transcriptional regulator MKT1 C-terminal" evidence="4">
    <location>
        <begin position="494"/>
        <end position="715"/>
    </location>
</feature>
<dbReference type="GO" id="GO:0004518">
    <property type="term" value="F:nuclease activity"/>
    <property type="evidence" value="ECO:0007669"/>
    <property type="project" value="InterPro"/>
</dbReference>
<dbReference type="GO" id="GO:0003730">
    <property type="term" value="F:mRNA 3'-UTR binding"/>
    <property type="evidence" value="ECO:0007669"/>
    <property type="project" value="TreeGrafter"/>
</dbReference>
<dbReference type="InterPro" id="IPR022040">
    <property type="entry name" value="MKT1_N"/>
</dbReference>
<protein>
    <submittedName>
        <fullName evidence="6">Uncharacterized protein</fullName>
    </submittedName>
</protein>
<dbReference type="Gene3D" id="3.40.50.1010">
    <property type="entry name" value="5'-nuclease"/>
    <property type="match status" value="1"/>
</dbReference>
<evidence type="ECO:0000313" key="7">
    <source>
        <dbReference type="Proteomes" id="UP000612746"/>
    </source>
</evidence>
<dbReference type="InterPro" id="IPR022039">
    <property type="entry name" value="MKT1_C"/>
</dbReference>
<sequence length="721" mass="82491">MPIRHFDIFLAERRLIQTSAVTLLKDQKIGIDANYWLRKVLPKEPTAVAIGGFPSGIRAAIEKELENFKKHRIQPVFVFQGLNMVRKDKPFSNQDSRPGRRENGWETYDNGKLDAALSIWASSGGVQQSDMITYVMEILTENKVEFIRAPYSQWAQLSYMHSHPRHIVNRVLGGSEMLIWDVDNVIVGIDLQKGNYSWLSKKTVLSDLGLSEDQFLDVCILAGFDYCPTFPPLSNNMIGFTFKGTHDLVKQHKTGFNVVQAYADDPSVSKTHYIDTFCRTRCAVKYHLVYTDDGEVRPLHHERAPSDLHEIIGYRLPDEVYFYLLTGMIGPQVINCLESGVLIENAPLCNGETQEYHIFLQQLLNIRTQTLSLLSHPLHKFYESRKVITVFWFDPNEEHIMHHHPDHCHTAANVLHGPNNNASALNTVWETTKTWSITPAFIEEEKARQKTSRVDVRFCLKATQDPAQAAKTVHAPVKALESTDEVVSMVFCKMLEIRDFLTSKHIHTHWGTAFTAAATDDNQEALLTAFELIRFDILTSNEYSKTYDKGAKDDHTKHIRLISRALSLLPMTLKDGPFIGQMNRDILVFNSFVKALNRSYRNLCEMLLLSLFLNDGVKRDRHDYAELSIRMPYVADINAALGMVIKYYLEQTVTDGSKAMEATEKTFTSAVDLIRDLQKGFEFWDNVMKGIKVLKEAKSFQETCNMFLEADEWLKSRRPQK</sequence>
<feature type="domain" description="XPG N-terminal" evidence="3">
    <location>
        <begin position="1"/>
        <end position="89"/>
    </location>
</feature>
<feature type="domain" description="Post-transcriptional regulator MKT1 N-terminal" evidence="5">
    <location>
        <begin position="305"/>
        <end position="393"/>
    </location>
</feature>
<dbReference type="InterPro" id="IPR029060">
    <property type="entry name" value="PIN-like_dom_sf"/>
</dbReference>
<organism evidence="6 7">
    <name type="scientific">Umbelopsis vinacea</name>
    <dbReference type="NCBI Taxonomy" id="44442"/>
    <lineage>
        <taxon>Eukaryota</taxon>
        <taxon>Fungi</taxon>
        <taxon>Fungi incertae sedis</taxon>
        <taxon>Mucoromycota</taxon>
        <taxon>Mucoromycotina</taxon>
        <taxon>Umbelopsidomycetes</taxon>
        <taxon>Umbelopsidales</taxon>
        <taxon>Umbelopsidaceae</taxon>
        <taxon>Umbelopsis</taxon>
    </lineage>
</organism>
<evidence type="ECO:0000259" key="3">
    <source>
        <dbReference type="Pfam" id="PF00752"/>
    </source>
</evidence>
<dbReference type="CDD" id="cd09858">
    <property type="entry name" value="PIN_MKT1"/>
    <property type="match status" value="1"/>
</dbReference>
<dbReference type="Pfam" id="PF12246">
    <property type="entry name" value="MKT1_C"/>
    <property type="match status" value="1"/>
</dbReference>
<dbReference type="Pfam" id="PF12247">
    <property type="entry name" value="MKT1_N"/>
    <property type="match status" value="1"/>
</dbReference>
<dbReference type="OrthoDB" id="17262at2759"/>
<gene>
    <name evidence="6" type="ORF">INT44_006810</name>
</gene>
<keyword evidence="7" id="KW-1185">Reference proteome</keyword>
<dbReference type="PRINTS" id="PR00853">
    <property type="entry name" value="XPGRADSUPER"/>
</dbReference>
<dbReference type="PANTHER" id="PTHR11081:SF32">
    <property type="entry name" value="POST-TRANSCRIPTIONAL REGULATOR MKT1"/>
    <property type="match status" value="1"/>
</dbReference>
<dbReference type="AlphaFoldDB" id="A0A8H7UAM7"/>
<dbReference type="InterPro" id="IPR006084">
    <property type="entry name" value="XPG/Rad2"/>
</dbReference>
<dbReference type="InterPro" id="IPR006085">
    <property type="entry name" value="XPG_DNA_repair_N"/>
</dbReference>
<dbReference type="Pfam" id="PF00752">
    <property type="entry name" value="XPG_N"/>
    <property type="match status" value="1"/>
</dbReference>
<dbReference type="Proteomes" id="UP000612746">
    <property type="component" value="Unassembled WGS sequence"/>
</dbReference>
<keyword evidence="1" id="KW-0810">Translation regulation</keyword>
<evidence type="ECO:0000313" key="6">
    <source>
        <dbReference type="EMBL" id="KAG2174547.1"/>
    </source>
</evidence>
<evidence type="ECO:0000256" key="1">
    <source>
        <dbReference type="ARBA" id="ARBA00022845"/>
    </source>
</evidence>
<dbReference type="CDD" id="cd09902">
    <property type="entry name" value="H3TH_MKT1"/>
    <property type="match status" value="1"/>
</dbReference>
<evidence type="ECO:0000259" key="4">
    <source>
        <dbReference type="Pfam" id="PF12246"/>
    </source>
</evidence>
<proteinExistence type="inferred from homology"/>
<dbReference type="InterPro" id="IPR037314">
    <property type="entry name" value="MKT1_H3TH"/>
</dbReference>
<dbReference type="GO" id="GO:0006417">
    <property type="term" value="P:regulation of translation"/>
    <property type="evidence" value="ECO:0007669"/>
    <property type="project" value="UniProtKB-KW"/>
</dbReference>
<evidence type="ECO:0000259" key="5">
    <source>
        <dbReference type="Pfam" id="PF12247"/>
    </source>
</evidence>
<name>A0A8H7UAM7_9FUNG</name>